<organism evidence="1">
    <name type="scientific">Brassica napus</name>
    <name type="common">Rape</name>
    <dbReference type="NCBI Taxonomy" id="3708"/>
    <lineage>
        <taxon>Eukaryota</taxon>
        <taxon>Viridiplantae</taxon>
        <taxon>Streptophyta</taxon>
        <taxon>Embryophyta</taxon>
        <taxon>Tracheophyta</taxon>
        <taxon>Spermatophyta</taxon>
        <taxon>Magnoliopsida</taxon>
        <taxon>eudicotyledons</taxon>
        <taxon>Gunneridae</taxon>
        <taxon>Pentapetalae</taxon>
        <taxon>rosids</taxon>
        <taxon>malvids</taxon>
        <taxon>Brassicales</taxon>
        <taxon>Brassicaceae</taxon>
        <taxon>Brassiceae</taxon>
        <taxon>Brassica</taxon>
    </lineage>
</organism>
<proteinExistence type="predicted"/>
<reference evidence="1" key="1">
    <citation type="submission" date="2021-01" db="EMBL/GenBank/DDBJ databases">
        <authorList>
            <consortium name="Genoscope - CEA"/>
            <person name="William W."/>
        </authorList>
    </citation>
    <scope>NUCLEOTIDE SEQUENCE</scope>
</reference>
<dbReference type="EMBL" id="HG994360">
    <property type="protein sequence ID" value="CAF2082037.1"/>
    <property type="molecule type" value="Genomic_DNA"/>
</dbReference>
<dbReference type="Proteomes" id="UP001295469">
    <property type="component" value="Chromosome A06"/>
</dbReference>
<gene>
    <name evidence="1" type="ORF">DARMORV10_A06P05490.1</name>
</gene>
<protein>
    <submittedName>
        <fullName evidence="1">(rape) hypothetical protein</fullName>
    </submittedName>
</protein>
<sequence>MEGVAMKLPSFKSLAPTAISVASTFSIRRSLSFARRSSSLSAATITADSEPVSLGHRARKDFRILHQCTRQPLLLQHKGRR</sequence>
<name>A0A816SCB9_BRANA</name>
<evidence type="ECO:0000313" key="1">
    <source>
        <dbReference type="EMBL" id="CAF2082037.1"/>
    </source>
</evidence>
<accession>A0A816SCB9</accession>
<dbReference type="AlphaFoldDB" id="A0A816SCB9"/>